<evidence type="ECO:0000313" key="2">
    <source>
        <dbReference type="Proteomes" id="UP000012138"/>
    </source>
</evidence>
<gene>
    <name evidence="1" type="ORF">LEP1GSC024_1663</name>
</gene>
<dbReference type="AlphaFoldDB" id="M6YIJ1"/>
<organism evidence="1 2">
    <name type="scientific">Leptospira noguchii str. 2001034031</name>
    <dbReference type="NCBI Taxonomy" id="1193053"/>
    <lineage>
        <taxon>Bacteria</taxon>
        <taxon>Pseudomonadati</taxon>
        <taxon>Spirochaetota</taxon>
        <taxon>Spirochaetia</taxon>
        <taxon>Leptospirales</taxon>
        <taxon>Leptospiraceae</taxon>
        <taxon>Leptospira</taxon>
    </lineage>
</organism>
<evidence type="ECO:0000313" key="1">
    <source>
        <dbReference type="EMBL" id="EMO89434.1"/>
    </source>
</evidence>
<accession>M6YIJ1</accession>
<dbReference type="RefSeq" id="WP_004445814.1">
    <property type="nucleotide sequence ID" value="NZ_AKXB02000094.1"/>
</dbReference>
<dbReference type="EMBL" id="AKXB02000094">
    <property type="protein sequence ID" value="EMO89434.1"/>
    <property type="molecule type" value="Genomic_DNA"/>
</dbReference>
<protein>
    <submittedName>
        <fullName evidence="1">Uncharacterized protein</fullName>
    </submittedName>
</protein>
<proteinExistence type="predicted"/>
<comment type="caution">
    <text evidence="1">The sequence shown here is derived from an EMBL/GenBank/DDBJ whole genome shotgun (WGS) entry which is preliminary data.</text>
</comment>
<reference evidence="1 2" key="1">
    <citation type="submission" date="2013-01" db="EMBL/GenBank/DDBJ databases">
        <authorList>
            <person name="Harkins D.M."/>
            <person name="Durkin A.S."/>
            <person name="Brinkac L.M."/>
            <person name="Haft D.H."/>
            <person name="Selengut J.D."/>
            <person name="Sanka R."/>
            <person name="DePew J."/>
            <person name="Purushe J."/>
            <person name="Whelen A.C."/>
            <person name="Vinetz J.M."/>
            <person name="Sutton G.G."/>
            <person name="Nierman W.C."/>
            <person name="Fouts D.E."/>
        </authorList>
    </citation>
    <scope>NUCLEOTIDE SEQUENCE [LARGE SCALE GENOMIC DNA]</scope>
    <source>
        <strain evidence="1 2">2001034031</strain>
    </source>
</reference>
<sequence>MSSGERFALVHSSIPFALRPAHVILLIAQHETTLSFSKNIVLKRNYKIFLFYKGVSKTTE</sequence>
<dbReference type="Proteomes" id="UP000012138">
    <property type="component" value="Unassembled WGS sequence"/>
</dbReference>
<name>M6YIJ1_9LEPT</name>